<evidence type="ECO:0000313" key="6">
    <source>
        <dbReference type="EMBL" id="GAE91709.1"/>
    </source>
</evidence>
<name>W4VG18_9BACI</name>
<comment type="caution">
    <text evidence="6">The sequence shown here is derived from an EMBL/GenBank/DDBJ whole genome shotgun (WGS) entry which is preliminary data.</text>
</comment>
<dbReference type="Pfam" id="PF00860">
    <property type="entry name" value="Xan_ur_permease"/>
    <property type="match status" value="1"/>
</dbReference>
<evidence type="ECO:0000256" key="3">
    <source>
        <dbReference type="ARBA" id="ARBA00022989"/>
    </source>
</evidence>
<keyword evidence="2 5" id="KW-0812">Transmembrane</keyword>
<feature type="transmembrane region" description="Helical" evidence="5">
    <location>
        <begin position="12"/>
        <end position="32"/>
    </location>
</feature>
<dbReference type="GO" id="GO:0015205">
    <property type="term" value="F:nucleobase transmembrane transporter activity"/>
    <property type="evidence" value="ECO:0007669"/>
    <property type="project" value="UniProtKB-ARBA"/>
</dbReference>
<sequence>MLITKGQIPAYLGSSFAFIAPIISAMAIGGAGGVMIGSFLAGLVYGVLSLLIGTFGTGWIIKVLPPVVVGPIIIVIGLGLAPTAIDMAMNVDGGEYSAIHFSSAIVTLLITVIGSLLFRGFFGLIPILIGIMGGYIYSLIVTVSSGEKIIDTSGIQAVWHNIINSSSIGEVIQSIFLVPEFVIPFVNYNPAEVFSWSIIWMMVPVAVVTVQNILETRWCYQKLQVKISLGSQGYIALF</sequence>
<reference evidence="6 7" key="1">
    <citation type="journal article" date="2014" name="Genome Announc.">
        <title>Draft Genome Sequence of the Boron-Tolerant and Moderately Halotolerant Bacterium Gracilibacillus boraciitolerans JCM 21714T.</title>
        <authorList>
            <person name="Ahmed I."/>
            <person name="Oshima K."/>
            <person name="Suda W."/>
            <person name="Kitamura K."/>
            <person name="Iida T."/>
            <person name="Ohmori Y."/>
            <person name="Fujiwara T."/>
            <person name="Hattori M."/>
            <person name="Ohkuma M."/>
        </authorList>
    </citation>
    <scope>NUCLEOTIDE SEQUENCE [LARGE SCALE GENOMIC DNA]</scope>
    <source>
        <strain evidence="6 7">JCM 21714</strain>
    </source>
</reference>
<dbReference type="GO" id="GO:0016020">
    <property type="term" value="C:membrane"/>
    <property type="evidence" value="ECO:0007669"/>
    <property type="project" value="UniProtKB-SubCell"/>
</dbReference>
<evidence type="ECO:0000313" key="7">
    <source>
        <dbReference type="Proteomes" id="UP000019102"/>
    </source>
</evidence>
<feature type="transmembrane region" description="Helical" evidence="5">
    <location>
        <begin position="124"/>
        <end position="146"/>
    </location>
</feature>
<feature type="transmembrane region" description="Helical" evidence="5">
    <location>
        <begin position="67"/>
        <end position="85"/>
    </location>
</feature>
<evidence type="ECO:0000256" key="1">
    <source>
        <dbReference type="ARBA" id="ARBA00004141"/>
    </source>
</evidence>
<dbReference type="Proteomes" id="UP000019102">
    <property type="component" value="Unassembled WGS sequence"/>
</dbReference>
<keyword evidence="3 5" id="KW-1133">Transmembrane helix</keyword>
<dbReference type="STRING" id="1298598.JCM21714_663"/>
<dbReference type="AlphaFoldDB" id="W4VG18"/>
<dbReference type="eggNOG" id="COG2233">
    <property type="taxonomic scope" value="Bacteria"/>
</dbReference>
<proteinExistence type="predicted"/>
<keyword evidence="7" id="KW-1185">Reference proteome</keyword>
<comment type="subcellular location">
    <subcellularLocation>
        <location evidence="1">Membrane</location>
        <topology evidence="1">Multi-pass membrane protein</topology>
    </subcellularLocation>
</comment>
<feature type="transmembrane region" description="Helical" evidence="5">
    <location>
        <begin position="39"/>
        <end position="61"/>
    </location>
</feature>
<accession>W4VG18</accession>
<evidence type="ECO:0000256" key="4">
    <source>
        <dbReference type="ARBA" id="ARBA00023136"/>
    </source>
</evidence>
<protein>
    <submittedName>
        <fullName evidence="6">Uracil permease</fullName>
    </submittedName>
</protein>
<dbReference type="EMBL" id="BAVS01000001">
    <property type="protein sequence ID" value="GAE91709.1"/>
    <property type="molecule type" value="Genomic_DNA"/>
</dbReference>
<organism evidence="6 7">
    <name type="scientific">Gracilibacillus boraciitolerans JCM 21714</name>
    <dbReference type="NCBI Taxonomy" id="1298598"/>
    <lineage>
        <taxon>Bacteria</taxon>
        <taxon>Bacillati</taxon>
        <taxon>Bacillota</taxon>
        <taxon>Bacilli</taxon>
        <taxon>Bacillales</taxon>
        <taxon>Bacillaceae</taxon>
        <taxon>Gracilibacillus</taxon>
    </lineage>
</organism>
<gene>
    <name evidence="6" type="ORF">JCM21714_663</name>
</gene>
<dbReference type="InterPro" id="IPR006043">
    <property type="entry name" value="NCS2"/>
</dbReference>
<evidence type="ECO:0000256" key="5">
    <source>
        <dbReference type="SAM" id="Phobius"/>
    </source>
</evidence>
<evidence type="ECO:0000256" key="2">
    <source>
        <dbReference type="ARBA" id="ARBA00022692"/>
    </source>
</evidence>
<feature type="transmembrane region" description="Helical" evidence="5">
    <location>
        <begin position="193"/>
        <end position="214"/>
    </location>
</feature>
<keyword evidence="4 5" id="KW-0472">Membrane</keyword>
<feature type="transmembrane region" description="Helical" evidence="5">
    <location>
        <begin position="97"/>
        <end position="118"/>
    </location>
</feature>